<name>A0AAV1AU57_VICFA</name>
<keyword evidence="2" id="KW-0687">Ribonucleoprotein</keyword>
<organism evidence="3 4">
    <name type="scientific">Vicia faba</name>
    <name type="common">Broad bean</name>
    <name type="synonym">Faba vulgaris</name>
    <dbReference type="NCBI Taxonomy" id="3906"/>
    <lineage>
        <taxon>Eukaryota</taxon>
        <taxon>Viridiplantae</taxon>
        <taxon>Streptophyta</taxon>
        <taxon>Embryophyta</taxon>
        <taxon>Tracheophyta</taxon>
        <taxon>Spermatophyta</taxon>
        <taxon>Magnoliopsida</taxon>
        <taxon>eudicotyledons</taxon>
        <taxon>Gunneridae</taxon>
        <taxon>Pentapetalae</taxon>
        <taxon>rosids</taxon>
        <taxon>fabids</taxon>
        <taxon>Fabales</taxon>
        <taxon>Fabaceae</taxon>
        <taxon>Papilionoideae</taxon>
        <taxon>50 kb inversion clade</taxon>
        <taxon>NPAAA clade</taxon>
        <taxon>Hologalegina</taxon>
        <taxon>IRL clade</taxon>
        <taxon>Fabeae</taxon>
        <taxon>Vicia</taxon>
    </lineage>
</organism>
<dbReference type="GO" id="GO:0022627">
    <property type="term" value="C:cytosolic small ribosomal subunit"/>
    <property type="evidence" value="ECO:0007669"/>
    <property type="project" value="TreeGrafter"/>
</dbReference>
<keyword evidence="4" id="KW-1185">Reference proteome</keyword>
<gene>
    <name evidence="3" type="ORF">VFH_V054800</name>
</gene>
<dbReference type="GO" id="GO:0003735">
    <property type="term" value="F:structural constituent of ribosome"/>
    <property type="evidence" value="ECO:0007669"/>
    <property type="project" value="InterPro"/>
</dbReference>
<dbReference type="PANTHER" id="PTHR12650:SF28">
    <property type="entry name" value="40S RIBOSOMAL PROTEIN S30"/>
    <property type="match status" value="1"/>
</dbReference>
<evidence type="ECO:0000256" key="1">
    <source>
        <dbReference type="ARBA" id="ARBA00022980"/>
    </source>
</evidence>
<keyword evidence="1" id="KW-0689">Ribosomal protein</keyword>
<dbReference type="Proteomes" id="UP001157006">
    <property type="component" value="Chromosome 5"/>
</dbReference>
<reference evidence="3 4" key="1">
    <citation type="submission" date="2023-01" db="EMBL/GenBank/DDBJ databases">
        <authorList>
            <person name="Kreplak J."/>
        </authorList>
    </citation>
    <scope>NUCLEOTIDE SEQUENCE [LARGE SCALE GENOMIC DNA]</scope>
</reference>
<accession>A0AAV1AU57</accession>
<dbReference type="GO" id="GO:0006412">
    <property type="term" value="P:translation"/>
    <property type="evidence" value="ECO:0007669"/>
    <property type="project" value="InterPro"/>
</dbReference>
<protein>
    <submittedName>
        <fullName evidence="3">Uncharacterized protein</fullName>
    </submittedName>
</protein>
<evidence type="ECO:0000313" key="4">
    <source>
        <dbReference type="Proteomes" id="UP001157006"/>
    </source>
</evidence>
<dbReference type="PANTHER" id="PTHR12650">
    <property type="entry name" value="40S RIBOSOMAL PROTEIN S30/UBIQUITIN-LIKE PROTEIN FUBI"/>
    <property type="match status" value="1"/>
</dbReference>
<evidence type="ECO:0000313" key="3">
    <source>
        <dbReference type="EMBL" id="CAI8612868.1"/>
    </source>
</evidence>
<dbReference type="EMBL" id="OX451740">
    <property type="protein sequence ID" value="CAI8612868.1"/>
    <property type="molecule type" value="Genomic_DNA"/>
</dbReference>
<dbReference type="AlphaFoldDB" id="A0AAV1AU57"/>
<sequence length="144" mass="16683">MDSDEEDFIFFRTTIEHEEDSINHKKKVIAESLGKVHGSLDRAKKVRRKTPKIVKQDKKKKSRRHAYKHMQYNRRFLMSSYLFASQYNNENVEDEASVASEVVVSLPSLSENSMESQFLVNLLEDSLMVALTLVKLLTLFSLSL</sequence>
<evidence type="ECO:0000256" key="2">
    <source>
        <dbReference type="ARBA" id="ARBA00023274"/>
    </source>
</evidence>
<dbReference type="InterPro" id="IPR006846">
    <property type="entry name" value="Ribosomal_eS30"/>
</dbReference>
<proteinExistence type="predicted"/>
<dbReference type="Pfam" id="PF04758">
    <property type="entry name" value="Ribosomal_S30"/>
    <property type="match status" value="1"/>
</dbReference>